<reference evidence="1 2" key="1">
    <citation type="submission" date="2020-07" db="EMBL/GenBank/DDBJ databases">
        <authorList>
            <person name="Sun Q."/>
        </authorList>
    </citation>
    <scope>NUCLEOTIDE SEQUENCE [LARGE SCALE GENOMIC DNA]</scope>
    <source>
        <strain evidence="1 2">MAH-1</strain>
    </source>
</reference>
<sequence length="239" mass="28094">MILFRSRHRLLACVTLFWHAHSFSQNTEILNVYDQSVGVENLNLNNGRAYDNPYRVRNGNHQFLATNDYTEGIVFYDGQQYAEVSLRYDIYHDILMFRPRNISNNIGTILEKDRVDSFTINSKNFVNLNAIASKPDFVSGYYEKCFEAKSATLLAKHHKFRKEKHGEGVTYEEFSDDPNFILSKGGSFFKVNSKSEITAIFPEQKDRIRDFYQKERDLEKKDKIKFMTNLLRYIDNYSN</sequence>
<dbReference type="AlphaFoldDB" id="A0A7Y9C5Y6"/>
<protein>
    <submittedName>
        <fullName evidence="1">Uncharacterized protein</fullName>
    </submittedName>
</protein>
<gene>
    <name evidence="1" type="ORF">HZF10_12655</name>
</gene>
<dbReference type="RefSeq" id="WP_176006586.1">
    <property type="nucleotide sequence ID" value="NZ_JABWMI010000014.1"/>
</dbReference>
<keyword evidence="2" id="KW-1185">Reference proteome</keyword>
<organism evidence="1 2">
    <name type="scientific">Flavobacterium agri</name>
    <dbReference type="NCBI Taxonomy" id="2743471"/>
    <lineage>
        <taxon>Bacteria</taxon>
        <taxon>Pseudomonadati</taxon>
        <taxon>Bacteroidota</taxon>
        <taxon>Flavobacteriia</taxon>
        <taxon>Flavobacteriales</taxon>
        <taxon>Flavobacteriaceae</taxon>
        <taxon>Flavobacterium</taxon>
    </lineage>
</organism>
<evidence type="ECO:0000313" key="2">
    <source>
        <dbReference type="Proteomes" id="UP000535020"/>
    </source>
</evidence>
<dbReference type="EMBL" id="JACBJI010000005">
    <property type="protein sequence ID" value="NYA71776.1"/>
    <property type="molecule type" value="Genomic_DNA"/>
</dbReference>
<dbReference type="Proteomes" id="UP000535020">
    <property type="component" value="Unassembled WGS sequence"/>
</dbReference>
<accession>A0A7Y9C5Y6</accession>
<comment type="caution">
    <text evidence="1">The sequence shown here is derived from an EMBL/GenBank/DDBJ whole genome shotgun (WGS) entry which is preliminary data.</text>
</comment>
<name>A0A7Y9C5Y6_9FLAO</name>
<proteinExistence type="predicted"/>
<evidence type="ECO:0000313" key="1">
    <source>
        <dbReference type="EMBL" id="NYA71776.1"/>
    </source>
</evidence>